<reference evidence="2 3" key="1">
    <citation type="submission" date="2021-01" db="EMBL/GenBank/DDBJ databases">
        <title>Streptomyces acididurans sp. nov., isolated from a peat swamp forest soil.</title>
        <authorList>
            <person name="Chantavorakit T."/>
            <person name="Duangmal K."/>
        </authorList>
    </citation>
    <scope>NUCLEOTIDE SEQUENCE [LARGE SCALE GENOMIC DNA]</scope>
    <source>
        <strain evidence="2 3">KK5PA1</strain>
    </source>
</reference>
<sequence length="158" mass="16349">MGERNAGAWLVNALRALGLTLLTLLILVSAGWESWKTAHYVMLTKGRERGTVTLMNCADSTCTGPFAPSGGAGTARTQVTVSLPVRHKVGDQVPVVMKPGTDTAIRSGWGGMIFSWVPLGGAFLLAAIVVGGGLRMARTAWSLGAAGVAVLLGAFLTL</sequence>
<dbReference type="EMBL" id="JADKYB010000005">
    <property type="protein sequence ID" value="MBM9505017.1"/>
    <property type="molecule type" value="Genomic_DNA"/>
</dbReference>
<keyword evidence="3" id="KW-1185">Reference proteome</keyword>
<feature type="transmembrane region" description="Helical" evidence="1">
    <location>
        <begin position="6"/>
        <end position="32"/>
    </location>
</feature>
<keyword evidence="1" id="KW-1133">Transmembrane helix</keyword>
<name>A0ABS2TPL6_9ACTN</name>
<keyword evidence="1" id="KW-0812">Transmembrane</keyword>
<organism evidence="2 3">
    <name type="scientific">Actinacidiphila acididurans</name>
    <dbReference type="NCBI Taxonomy" id="2784346"/>
    <lineage>
        <taxon>Bacteria</taxon>
        <taxon>Bacillati</taxon>
        <taxon>Actinomycetota</taxon>
        <taxon>Actinomycetes</taxon>
        <taxon>Kitasatosporales</taxon>
        <taxon>Streptomycetaceae</taxon>
        <taxon>Actinacidiphila</taxon>
    </lineage>
</organism>
<keyword evidence="1" id="KW-0472">Membrane</keyword>
<proteinExistence type="predicted"/>
<dbReference type="Proteomes" id="UP000749040">
    <property type="component" value="Unassembled WGS sequence"/>
</dbReference>
<evidence type="ECO:0000313" key="2">
    <source>
        <dbReference type="EMBL" id="MBM9505017.1"/>
    </source>
</evidence>
<evidence type="ECO:0000313" key="3">
    <source>
        <dbReference type="Proteomes" id="UP000749040"/>
    </source>
</evidence>
<feature type="transmembrane region" description="Helical" evidence="1">
    <location>
        <begin position="140"/>
        <end position="157"/>
    </location>
</feature>
<accession>A0ABS2TPL6</accession>
<evidence type="ECO:0000256" key="1">
    <source>
        <dbReference type="SAM" id="Phobius"/>
    </source>
</evidence>
<protein>
    <submittedName>
        <fullName evidence="2">Uncharacterized protein</fullName>
    </submittedName>
</protein>
<feature type="transmembrane region" description="Helical" evidence="1">
    <location>
        <begin position="113"/>
        <end position="134"/>
    </location>
</feature>
<gene>
    <name evidence="2" type="ORF">ITX44_10785</name>
</gene>
<dbReference type="RefSeq" id="WP_205356891.1">
    <property type="nucleotide sequence ID" value="NZ_JADKYB010000005.1"/>
</dbReference>
<comment type="caution">
    <text evidence="2">The sequence shown here is derived from an EMBL/GenBank/DDBJ whole genome shotgun (WGS) entry which is preliminary data.</text>
</comment>